<evidence type="ECO:0000256" key="1">
    <source>
        <dbReference type="SAM" id="MobiDB-lite"/>
    </source>
</evidence>
<reference evidence="2 3" key="1">
    <citation type="journal article" date="2019" name="Commun. Biol.">
        <title>The bagworm genome reveals a unique fibroin gene that provides high tensile strength.</title>
        <authorList>
            <person name="Kono N."/>
            <person name="Nakamura H."/>
            <person name="Ohtoshi R."/>
            <person name="Tomita M."/>
            <person name="Numata K."/>
            <person name="Arakawa K."/>
        </authorList>
    </citation>
    <scope>NUCLEOTIDE SEQUENCE [LARGE SCALE GENOMIC DNA]</scope>
</reference>
<evidence type="ECO:0000313" key="3">
    <source>
        <dbReference type="Proteomes" id="UP000299102"/>
    </source>
</evidence>
<dbReference type="EMBL" id="BGZK01002480">
    <property type="protein sequence ID" value="GBP94243.1"/>
    <property type="molecule type" value="Genomic_DNA"/>
</dbReference>
<evidence type="ECO:0000313" key="2">
    <source>
        <dbReference type="EMBL" id="GBP94243.1"/>
    </source>
</evidence>
<organism evidence="2 3">
    <name type="scientific">Eumeta variegata</name>
    <name type="common">Bagworm moth</name>
    <name type="synonym">Eumeta japonica</name>
    <dbReference type="NCBI Taxonomy" id="151549"/>
    <lineage>
        <taxon>Eukaryota</taxon>
        <taxon>Metazoa</taxon>
        <taxon>Ecdysozoa</taxon>
        <taxon>Arthropoda</taxon>
        <taxon>Hexapoda</taxon>
        <taxon>Insecta</taxon>
        <taxon>Pterygota</taxon>
        <taxon>Neoptera</taxon>
        <taxon>Endopterygota</taxon>
        <taxon>Lepidoptera</taxon>
        <taxon>Glossata</taxon>
        <taxon>Ditrysia</taxon>
        <taxon>Tineoidea</taxon>
        <taxon>Psychidae</taxon>
        <taxon>Oiketicinae</taxon>
        <taxon>Eumeta</taxon>
    </lineage>
</organism>
<dbReference type="AlphaFoldDB" id="A0A4C2A4R8"/>
<proteinExistence type="predicted"/>
<comment type="caution">
    <text evidence="2">The sequence shown here is derived from an EMBL/GenBank/DDBJ whole genome shotgun (WGS) entry which is preliminary data.</text>
</comment>
<name>A0A4C2A4R8_EUMVA</name>
<dbReference type="Proteomes" id="UP000299102">
    <property type="component" value="Unassembled WGS sequence"/>
</dbReference>
<feature type="region of interest" description="Disordered" evidence="1">
    <location>
        <begin position="1"/>
        <end position="85"/>
    </location>
</feature>
<gene>
    <name evidence="2" type="ORF">EVAR_7465_1</name>
</gene>
<sequence length="130" mass="14619">MDKLRKPANIIKQKWSESSTSLRSRHIVDLALSKSDQSLRSPAPARIPSPAIPGRSSAQPSPSSSTSSPQFKRPKTVNVPDFNQPKNQVQADFEWRCRRMWKNASGTEKLLMELGINKLGKPEKFFTSLK</sequence>
<protein>
    <submittedName>
        <fullName evidence="2">Uncharacterized protein</fullName>
    </submittedName>
</protein>
<feature type="compositionally biased region" description="Low complexity" evidence="1">
    <location>
        <begin position="52"/>
        <end position="69"/>
    </location>
</feature>
<keyword evidence="3" id="KW-1185">Reference proteome</keyword>
<accession>A0A4C2A4R8</accession>